<dbReference type="GO" id="GO:0044183">
    <property type="term" value="F:protein folding chaperone"/>
    <property type="evidence" value="ECO:0007669"/>
    <property type="project" value="TreeGrafter"/>
</dbReference>
<keyword evidence="2 6" id="KW-0862">Zinc</keyword>
<comment type="subcellular location">
    <subcellularLocation>
        <location evidence="6">Cytoplasm</location>
    </subcellularLocation>
</comment>
<dbReference type="NCBIfam" id="NF001033">
    <property type="entry name" value="PRK00114.1"/>
    <property type="match status" value="1"/>
</dbReference>
<keyword evidence="3 6" id="KW-1015">Disulfide bond</keyword>
<dbReference type="PANTHER" id="PTHR30111">
    <property type="entry name" value="33 KDA CHAPERONIN"/>
    <property type="match status" value="1"/>
</dbReference>
<dbReference type="InterPro" id="IPR000397">
    <property type="entry name" value="Heat_shock_Hsp33"/>
</dbReference>
<comment type="caution">
    <text evidence="7">The sequence shown here is derived from an EMBL/GenBank/DDBJ whole genome shotgun (WGS) entry which is preliminary data.</text>
</comment>
<dbReference type="Gene3D" id="3.55.30.10">
    <property type="entry name" value="Hsp33 domain"/>
    <property type="match status" value="1"/>
</dbReference>
<dbReference type="SUPFAM" id="SSF118352">
    <property type="entry name" value="HSP33 redox switch-like"/>
    <property type="match status" value="1"/>
</dbReference>
<feature type="disulfide bond" description="Redox-active" evidence="6">
    <location>
        <begin position="268"/>
        <end position="271"/>
    </location>
</feature>
<dbReference type="InterPro" id="IPR016154">
    <property type="entry name" value="Heat_shock_Hsp33_C"/>
</dbReference>
<dbReference type="GO" id="GO:0005737">
    <property type="term" value="C:cytoplasm"/>
    <property type="evidence" value="ECO:0007669"/>
    <property type="project" value="UniProtKB-SubCell"/>
</dbReference>
<dbReference type="Gene3D" id="3.90.1280.10">
    <property type="entry name" value="HSP33 redox switch-like"/>
    <property type="match status" value="1"/>
</dbReference>
<sequence>MSDYVVRAISADKQVRGFATTTTHLVQELQRRHTTFPVASAALGRTATMGAMMGLTLKEEHHHLTIHVRGDGPLGQMMVDADGKGNVRGYVEHPEVLLPLNQKGKLDVATAVGQGSIYIVKDVGLQEPSRGTSPIISGELAEDFTYYFTTSEQTPSSVGLGVLVNRDQILTAGGYFVQVLPDASDETIGRLEERISSITSITNLLQEGITPEALLQQIMGNDIDVLERKSIQFQCHCSRDKVRSMLKGLGDKEIQSIIEDLGQAEVTCHFCNEQYVFNRTELQELIVENN</sequence>
<evidence type="ECO:0000313" key="7">
    <source>
        <dbReference type="EMBL" id="TCS94278.1"/>
    </source>
</evidence>
<gene>
    <name evidence="6" type="primary">hslO</name>
    <name evidence="7" type="ORF">EDD58_104147</name>
</gene>
<evidence type="ECO:0000256" key="1">
    <source>
        <dbReference type="ARBA" id="ARBA00022490"/>
    </source>
</evidence>
<keyword evidence="4 6" id="KW-0143">Chaperone</keyword>
<dbReference type="HAMAP" id="MF_00117">
    <property type="entry name" value="HslO"/>
    <property type="match status" value="1"/>
</dbReference>
<keyword evidence="1 6" id="KW-0963">Cytoplasm</keyword>
<evidence type="ECO:0000256" key="5">
    <source>
        <dbReference type="ARBA" id="ARBA00023284"/>
    </source>
</evidence>
<dbReference type="GO" id="GO:0051082">
    <property type="term" value="F:unfolded protein binding"/>
    <property type="evidence" value="ECO:0007669"/>
    <property type="project" value="UniProtKB-UniRule"/>
</dbReference>
<dbReference type="InterPro" id="IPR016153">
    <property type="entry name" value="Heat_shock_Hsp33_N"/>
</dbReference>
<evidence type="ECO:0000256" key="3">
    <source>
        <dbReference type="ARBA" id="ARBA00023157"/>
    </source>
</evidence>
<reference evidence="7 8" key="1">
    <citation type="submission" date="2019-03" db="EMBL/GenBank/DDBJ databases">
        <title>Genomic Encyclopedia of Type Strains, Phase IV (KMG-IV): sequencing the most valuable type-strain genomes for metagenomic binning, comparative biology and taxonomic classification.</title>
        <authorList>
            <person name="Goeker M."/>
        </authorList>
    </citation>
    <scope>NUCLEOTIDE SEQUENCE [LARGE SCALE GENOMIC DNA]</scope>
    <source>
        <strain evidence="7 8">DSM 45707</strain>
    </source>
</reference>
<keyword evidence="8" id="KW-1185">Reference proteome</keyword>
<dbReference type="AlphaFoldDB" id="A0A4R3L5H9"/>
<protein>
    <recommendedName>
        <fullName evidence="6">33 kDa chaperonin</fullName>
    </recommendedName>
    <alternativeName>
        <fullName evidence="6">Heat shock protein 33 homolog</fullName>
        <shortName evidence="6">HSP33</shortName>
    </alternativeName>
</protein>
<dbReference type="RefSeq" id="WP_131924833.1">
    <property type="nucleotide sequence ID" value="NZ_SMAG01000004.1"/>
</dbReference>
<keyword evidence="5 6" id="KW-0676">Redox-active center</keyword>
<evidence type="ECO:0000256" key="2">
    <source>
        <dbReference type="ARBA" id="ARBA00022833"/>
    </source>
</evidence>
<dbReference type="CDD" id="cd00498">
    <property type="entry name" value="Hsp33"/>
    <property type="match status" value="1"/>
</dbReference>
<name>A0A4R3L5H9_9BACL</name>
<comment type="function">
    <text evidence="6">Redox regulated molecular chaperone. Protects both thermally unfolding and oxidatively damaged proteins from irreversible aggregation. Plays an important role in the bacterial defense system toward oxidative stress.</text>
</comment>
<dbReference type="OrthoDB" id="9776534at2"/>
<accession>A0A4R3L5H9</accession>
<dbReference type="Pfam" id="PF01430">
    <property type="entry name" value="HSP33"/>
    <property type="match status" value="1"/>
</dbReference>
<dbReference type="EMBL" id="SMAG01000004">
    <property type="protein sequence ID" value="TCS94278.1"/>
    <property type="molecule type" value="Genomic_DNA"/>
</dbReference>
<evidence type="ECO:0000313" key="8">
    <source>
        <dbReference type="Proteomes" id="UP000294937"/>
    </source>
</evidence>
<feature type="disulfide bond" description="Redox-active" evidence="6">
    <location>
        <begin position="235"/>
        <end position="237"/>
    </location>
</feature>
<evidence type="ECO:0000256" key="4">
    <source>
        <dbReference type="ARBA" id="ARBA00023186"/>
    </source>
</evidence>
<dbReference type="SUPFAM" id="SSF64397">
    <property type="entry name" value="Hsp33 domain"/>
    <property type="match status" value="1"/>
</dbReference>
<comment type="PTM">
    <text evidence="6">Under oxidizing conditions two disulfide bonds are formed involving the reactive cysteines. Under reducing conditions zinc is bound to the reactive cysteines and the protein is inactive.</text>
</comment>
<dbReference type="Proteomes" id="UP000294937">
    <property type="component" value="Unassembled WGS sequence"/>
</dbReference>
<evidence type="ECO:0000256" key="6">
    <source>
        <dbReference type="HAMAP-Rule" id="MF_00117"/>
    </source>
</evidence>
<dbReference type="PIRSF" id="PIRSF005261">
    <property type="entry name" value="Heat_shock_Hsp33"/>
    <property type="match status" value="1"/>
</dbReference>
<comment type="similarity">
    <text evidence="6">Belongs to the HSP33 family.</text>
</comment>
<dbReference type="GO" id="GO:0042026">
    <property type="term" value="P:protein refolding"/>
    <property type="evidence" value="ECO:0007669"/>
    <property type="project" value="TreeGrafter"/>
</dbReference>
<organism evidence="7 8">
    <name type="scientific">Hazenella coriacea</name>
    <dbReference type="NCBI Taxonomy" id="1179467"/>
    <lineage>
        <taxon>Bacteria</taxon>
        <taxon>Bacillati</taxon>
        <taxon>Bacillota</taxon>
        <taxon>Bacilli</taxon>
        <taxon>Bacillales</taxon>
        <taxon>Thermoactinomycetaceae</taxon>
        <taxon>Hazenella</taxon>
    </lineage>
</organism>
<dbReference type="PANTHER" id="PTHR30111:SF1">
    <property type="entry name" value="33 KDA CHAPERONIN"/>
    <property type="match status" value="1"/>
</dbReference>
<proteinExistence type="inferred from homology"/>